<accession>A0ABT6WB06</accession>
<comment type="similarity">
    <text evidence="1">Belongs to the sigma-70 factor family. ECF subfamily.</text>
</comment>
<dbReference type="Gene3D" id="1.10.1740.10">
    <property type="match status" value="1"/>
</dbReference>
<evidence type="ECO:0000256" key="4">
    <source>
        <dbReference type="ARBA" id="ARBA00023082"/>
    </source>
</evidence>
<comment type="caution">
    <text evidence="8">The sequence shown here is derived from an EMBL/GenBank/DDBJ whole genome shotgun (WGS) entry which is preliminary data.</text>
</comment>
<dbReference type="InterPro" id="IPR007627">
    <property type="entry name" value="RNA_pol_sigma70_r2"/>
</dbReference>
<dbReference type="SUPFAM" id="SSF88946">
    <property type="entry name" value="Sigma2 domain of RNA polymerase sigma factors"/>
    <property type="match status" value="1"/>
</dbReference>
<dbReference type="Proteomes" id="UP001156398">
    <property type="component" value="Unassembled WGS sequence"/>
</dbReference>
<evidence type="ECO:0000313" key="8">
    <source>
        <dbReference type="EMBL" id="MDI5967672.1"/>
    </source>
</evidence>
<evidence type="ECO:0000259" key="6">
    <source>
        <dbReference type="Pfam" id="PF04542"/>
    </source>
</evidence>
<proteinExistence type="inferred from homology"/>
<comment type="subunit">
    <text evidence="2">Interacts transiently with the RNA polymerase catalytic core formed by RpoA, RpoB, RpoC and RpoZ (2 alpha, 1 beta, 1 beta' and 1 omega subunit) to form the RNA polymerase holoenzyme that can initiate transcription.</text>
</comment>
<dbReference type="Pfam" id="PF04542">
    <property type="entry name" value="Sigma70_r2"/>
    <property type="match status" value="1"/>
</dbReference>
<dbReference type="InterPro" id="IPR014284">
    <property type="entry name" value="RNA_pol_sigma-70_dom"/>
</dbReference>
<dbReference type="EMBL" id="JAAGKO020000109">
    <property type="protein sequence ID" value="MDI5967672.1"/>
    <property type="molecule type" value="Genomic_DNA"/>
</dbReference>
<dbReference type="SUPFAM" id="SSF88659">
    <property type="entry name" value="Sigma3 and sigma4 domains of RNA polymerase sigma factors"/>
    <property type="match status" value="1"/>
</dbReference>
<dbReference type="Gene3D" id="3.10.450.50">
    <property type="match status" value="1"/>
</dbReference>
<dbReference type="NCBIfam" id="NF007214">
    <property type="entry name" value="PRK09636.1"/>
    <property type="match status" value="1"/>
</dbReference>
<protein>
    <submittedName>
        <fullName evidence="8">RNA polymerase sigma factor SigJ</fullName>
    </submittedName>
</protein>
<dbReference type="InterPro" id="IPR036388">
    <property type="entry name" value="WH-like_DNA-bd_sf"/>
</dbReference>
<keyword evidence="4" id="KW-0731">Sigma factor</keyword>
<dbReference type="InterPro" id="IPR013324">
    <property type="entry name" value="RNA_pol_sigma_r3/r4-like"/>
</dbReference>
<evidence type="ECO:0000256" key="5">
    <source>
        <dbReference type="ARBA" id="ARBA00023163"/>
    </source>
</evidence>
<dbReference type="InterPro" id="IPR013249">
    <property type="entry name" value="RNA_pol_sigma70_r4_t2"/>
</dbReference>
<dbReference type="Pfam" id="PF08281">
    <property type="entry name" value="Sigma70_r4_2"/>
    <property type="match status" value="1"/>
</dbReference>
<sequence length="297" mass="31645">MTAEAELAAAYTGTRPRLVRLAYAVLGSHSEAEDVVSECWTRMTAAHAREPIRDVEAWATVAVARYALDTLRSARVRRETYVGQWLPEPLVRDVAPVADPADRVTLDESVGFALLVVLETLSPAERTAWVLHDLFRVDFREVAQVVGRTPAAVRQLASRARKHVAAGVPRVAVDRSEHAAAVAAFRRATADGDLAALMAVLDPTATLTSDGGGEVNAARRPVRGADKVARFVIGSAGKLGAGLSVRQVEVNAAPGLAVVDEDRRVIAVLALSTDRGLITRIDIVLSPSKLAGRTLDG</sequence>
<keyword evidence="5" id="KW-0804">Transcription</keyword>
<keyword evidence="3" id="KW-0805">Transcription regulation</keyword>
<dbReference type="InterPro" id="IPR032710">
    <property type="entry name" value="NTF2-like_dom_sf"/>
</dbReference>
<evidence type="ECO:0000256" key="3">
    <source>
        <dbReference type="ARBA" id="ARBA00023015"/>
    </source>
</evidence>
<dbReference type="SUPFAM" id="SSF54427">
    <property type="entry name" value="NTF2-like"/>
    <property type="match status" value="1"/>
</dbReference>
<keyword evidence="9" id="KW-1185">Reference proteome</keyword>
<reference evidence="8 9" key="1">
    <citation type="submission" date="2023-05" db="EMBL/GenBank/DDBJ databases">
        <title>Streptantibioticus silvisoli sp. nov., acidotolerant actinomycetes 1 from pine litter.</title>
        <authorList>
            <person name="Swiecimska M."/>
            <person name="Golinska P."/>
            <person name="Sangal V."/>
            <person name="Wachnowicz B."/>
            <person name="Goodfellow M."/>
        </authorList>
    </citation>
    <scope>NUCLEOTIDE SEQUENCE [LARGE SCALE GENOMIC DNA]</scope>
    <source>
        <strain evidence="8 9">SL54</strain>
    </source>
</reference>
<evidence type="ECO:0000313" key="9">
    <source>
        <dbReference type="Proteomes" id="UP001156398"/>
    </source>
</evidence>
<evidence type="ECO:0000259" key="7">
    <source>
        <dbReference type="Pfam" id="PF08281"/>
    </source>
</evidence>
<evidence type="ECO:0000256" key="2">
    <source>
        <dbReference type="ARBA" id="ARBA00011344"/>
    </source>
</evidence>
<dbReference type="InterPro" id="IPR052704">
    <property type="entry name" value="ECF_Sigma-70_Domain"/>
</dbReference>
<feature type="domain" description="RNA polymerase sigma-70 region 2" evidence="6">
    <location>
        <begin position="13"/>
        <end position="75"/>
    </location>
</feature>
<feature type="domain" description="RNA polymerase sigma factor 70 region 4 type 2" evidence="7">
    <location>
        <begin position="113"/>
        <end position="163"/>
    </location>
</feature>
<dbReference type="InterPro" id="IPR013325">
    <property type="entry name" value="RNA_pol_sigma_r2"/>
</dbReference>
<evidence type="ECO:0000256" key="1">
    <source>
        <dbReference type="ARBA" id="ARBA00010641"/>
    </source>
</evidence>
<name>A0ABT6WB06_9ACTN</name>
<dbReference type="Gene3D" id="1.10.10.10">
    <property type="entry name" value="Winged helix-like DNA-binding domain superfamily/Winged helix DNA-binding domain"/>
    <property type="match status" value="1"/>
</dbReference>
<dbReference type="PANTHER" id="PTHR30173:SF43">
    <property type="entry name" value="ECF RNA POLYMERASE SIGMA FACTOR SIGI-RELATED"/>
    <property type="match status" value="1"/>
</dbReference>
<dbReference type="RefSeq" id="WP_271323653.1">
    <property type="nucleotide sequence ID" value="NZ_JAAGKO020000109.1"/>
</dbReference>
<dbReference type="PANTHER" id="PTHR30173">
    <property type="entry name" value="SIGMA 19 FACTOR"/>
    <property type="match status" value="1"/>
</dbReference>
<dbReference type="NCBIfam" id="TIGR02937">
    <property type="entry name" value="sigma70-ECF"/>
    <property type="match status" value="1"/>
</dbReference>
<gene>
    <name evidence="8" type="primary">sigJ</name>
    <name evidence="8" type="ORF">POF43_033965</name>
</gene>
<organism evidence="8 9">
    <name type="scientific">Streptantibioticus silvisoli</name>
    <dbReference type="NCBI Taxonomy" id="2705255"/>
    <lineage>
        <taxon>Bacteria</taxon>
        <taxon>Bacillati</taxon>
        <taxon>Actinomycetota</taxon>
        <taxon>Actinomycetes</taxon>
        <taxon>Kitasatosporales</taxon>
        <taxon>Streptomycetaceae</taxon>
        <taxon>Streptantibioticus</taxon>
    </lineage>
</organism>